<keyword evidence="3" id="KW-1185">Reference proteome</keyword>
<dbReference type="PROSITE" id="PS51257">
    <property type="entry name" value="PROKAR_LIPOPROTEIN"/>
    <property type="match status" value="1"/>
</dbReference>
<dbReference type="KEGG" id="asha:G8E00_03895"/>
<evidence type="ECO:0008006" key="4">
    <source>
        <dbReference type="Google" id="ProtNLM"/>
    </source>
</evidence>
<dbReference type="RefSeq" id="WP_166222073.1">
    <property type="nucleotide sequence ID" value="NZ_CP049801.1"/>
</dbReference>
<reference evidence="2 3" key="1">
    <citation type="submission" date="2020-03" db="EMBL/GenBank/DDBJ databases">
        <authorList>
            <person name="Zhu W."/>
        </authorList>
    </citation>
    <scope>NUCLEOTIDE SEQUENCE [LARGE SCALE GENOMIC DNA]</scope>
    <source>
        <strain evidence="2 3">323-1</strain>
    </source>
</reference>
<feature type="signal peptide" evidence="1">
    <location>
        <begin position="1"/>
        <end position="17"/>
    </location>
</feature>
<dbReference type="EMBL" id="CP049801">
    <property type="protein sequence ID" value="QIO05165.1"/>
    <property type="molecule type" value="Genomic_DNA"/>
</dbReference>
<evidence type="ECO:0000256" key="1">
    <source>
        <dbReference type="SAM" id="SignalP"/>
    </source>
</evidence>
<feature type="chain" id="PRO_5026256284" description="Protein FilF" evidence="1">
    <location>
        <begin position="18"/>
        <end position="641"/>
    </location>
</feature>
<evidence type="ECO:0000313" key="3">
    <source>
        <dbReference type="Proteomes" id="UP000502297"/>
    </source>
</evidence>
<dbReference type="Proteomes" id="UP000502297">
    <property type="component" value="Chromosome"/>
</dbReference>
<accession>A0A6G8RTF3</accession>
<gene>
    <name evidence="2" type="ORF">G8E00_03895</name>
</gene>
<dbReference type="AlphaFoldDB" id="A0A6G8RTF3"/>
<name>A0A6G8RTF3_9GAMM</name>
<organism evidence="2 3">
    <name type="scientific">Acinetobacter shaoyimingii</name>
    <dbReference type="NCBI Taxonomy" id="2715164"/>
    <lineage>
        <taxon>Bacteria</taxon>
        <taxon>Pseudomonadati</taxon>
        <taxon>Pseudomonadota</taxon>
        <taxon>Gammaproteobacteria</taxon>
        <taxon>Moraxellales</taxon>
        <taxon>Moraxellaceae</taxon>
        <taxon>Acinetobacter</taxon>
    </lineage>
</organism>
<proteinExistence type="predicted"/>
<keyword evidence="1" id="KW-0732">Signal</keyword>
<evidence type="ECO:0000313" key="2">
    <source>
        <dbReference type="EMBL" id="QIO05165.1"/>
    </source>
</evidence>
<sequence length="641" mass="69973">MKKKILLPLSLSTFVLALSGCGGGGESATINEDPYQGVVTTTNGCDVGNTQCQNFIIDYPIEGLNFDCSSVVNKHFVTKIEGNVATGACLTGDKISFYLQGSQSSRKVELGTVDLKQIVPTKIENKAALISLADIAKGMTGKEISNQTMSDDTYKTLVRIIRVFQAIGVKQNEYVAGDVQPISITTNFKNELSKLDANVVVADFLDGTYESDLSPWLNISEVNETVAVQVAKQLGNLSNVNIYSTSFLTLETLVGNLNGFSGSSQTEDSIGNLIALTTRQGYTVGYALQWTGKVDLSNGQTGSLISRMKLVTQVPPKKLNTYSQTGVGGTHLTDIKDWINPFTQKIATPLVLRTNPENNDVMQIYQGKFINQNVIPGNFDVYKSLSGETQAPSDSSTYGKWRQSDSGKQFDGTIDLFKSNPATYLNRDVFLTANNTKAGEVYIFPLYADLKFNFSDSSIEPVQMSIVIDENGDIRTNRSATSLTSNKCLTVNNVMMDSDNVQQYRIGTTGAVNSSSNDKSITLRMILANPIFEKLDGVLVGLNYTDQVFSNEQVGFASDGVRLNLMNLIVDKNTARGINISGWDNNQTKVAQWGNVYASYQSVFNQENKNAVLSQQQIDLAKRTSGTIEVSLPDCYEVKTK</sequence>
<protein>
    <recommendedName>
        <fullName evidence="4">Protein FilF</fullName>
    </recommendedName>
</protein>